<evidence type="ECO:0000256" key="1">
    <source>
        <dbReference type="SAM" id="MobiDB-lite"/>
    </source>
</evidence>
<dbReference type="Proteomes" id="UP001162483">
    <property type="component" value="Unassembled WGS sequence"/>
</dbReference>
<reference evidence="2" key="1">
    <citation type="submission" date="2023-05" db="EMBL/GenBank/DDBJ databases">
        <authorList>
            <person name="Stuckert A."/>
        </authorList>
    </citation>
    <scope>NUCLEOTIDE SEQUENCE</scope>
</reference>
<feature type="non-terminal residue" evidence="2">
    <location>
        <position position="91"/>
    </location>
</feature>
<evidence type="ECO:0000313" key="3">
    <source>
        <dbReference type="Proteomes" id="UP001162483"/>
    </source>
</evidence>
<keyword evidence="3" id="KW-1185">Reference proteome</keyword>
<sequence>PQPHICPPPPHIHPSSLAHRHPRPLCLPLPQPPNSTSPAALSYGGLVWTHSPRPSGRRGGGVGMLLPPLSTFQVLPNPPSLSFSSFEAHCI</sequence>
<comment type="caution">
    <text evidence="2">The sequence shown here is derived from an EMBL/GenBank/DDBJ whole genome shotgun (WGS) entry which is preliminary data.</text>
</comment>
<feature type="compositionally biased region" description="Pro residues" evidence="1">
    <location>
        <begin position="25"/>
        <end position="35"/>
    </location>
</feature>
<evidence type="ECO:0000313" key="2">
    <source>
        <dbReference type="EMBL" id="CAI9595464.1"/>
    </source>
</evidence>
<organism evidence="2 3">
    <name type="scientific">Staurois parvus</name>
    <dbReference type="NCBI Taxonomy" id="386267"/>
    <lineage>
        <taxon>Eukaryota</taxon>
        <taxon>Metazoa</taxon>
        <taxon>Chordata</taxon>
        <taxon>Craniata</taxon>
        <taxon>Vertebrata</taxon>
        <taxon>Euteleostomi</taxon>
        <taxon>Amphibia</taxon>
        <taxon>Batrachia</taxon>
        <taxon>Anura</taxon>
        <taxon>Neobatrachia</taxon>
        <taxon>Ranoidea</taxon>
        <taxon>Ranidae</taxon>
        <taxon>Staurois</taxon>
    </lineage>
</organism>
<feature type="region of interest" description="Disordered" evidence="1">
    <location>
        <begin position="1"/>
        <end position="38"/>
    </location>
</feature>
<proteinExistence type="predicted"/>
<feature type="non-terminal residue" evidence="2">
    <location>
        <position position="1"/>
    </location>
</feature>
<dbReference type="EMBL" id="CATNWA010016795">
    <property type="protein sequence ID" value="CAI9595464.1"/>
    <property type="molecule type" value="Genomic_DNA"/>
</dbReference>
<feature type="compositionally biased region" description="Pro residues" evidence="1">
    <location>
        <begin position="1"/>
        <end position="12"/>
    </location>
</feature>
<accession>A0ABN9FEL6</accession>
<protein>
    <submittedName>
        <fullName evidence="2">Uncharacterized protein</fullName>
    </submittedName>
</protein>
<gene>
    <name evidence="2" type="ORF">SPARVUS_LOCUS11891041</name>
</gene>
<name>A0ABN9FEL6_9NEOB</name>